<dbReference type="OrthoDB" id="5427350at2759"/>
<feature type="compositionally biased region" description="Polar residues" evidence="1">
    <location>
        <begin position="576"/>
        <end position="587"/>
    </location>
</feature>
<dbReference type="PANTHER" id="PTHR35340">
    <property type="entry name" value="PQQ ENZYME REPEAT PROTEIN-RELATED"/>
    <property type="match status" value="1"/>
</dbReference>
<keyword evidence="2" id="KW-0472">Membrane</keyword>
<feature type="compositionally biased region" description="Basic and acidic residues" evidence="1">
    <location>
        <begin position="709"/>
        <end position="724"/>
    </location>
</feature>
<keyword evidence="2" id="KW-1133">Transmembrane helix</keyword>
<proteinExistence type="predicted"/>
<feature type="transmembrane region" description="Helical" evidence="2">
    <location>
        <begin position="632"/>
        <end position="655"/>
    </location>
</feature>
<dbReference type="AlphaFoldDB" id="A0A6A6PRA7"/>
<gene>
    <name evidence="4" type="ORF">BDY17DRAFT_162816</name>
</gene>
<protein>
    <submittedName>
        <fullName evidence="4">ASST-domain-containing protein</fullName>
    </submittedName>
</protein>
<evidence type="ECO:0000313" key="5">
    <source>
        <dbReference type="Proteomes" id="UP000799767"/>
    </source>
</evidence>
<accession>A0A6A6PRA7</accession>
<dbReference type="RefSeq" id="XP_033589179.1">
    <property type="nucleotide sequence ID" value="XM_033729737.1"/>
</dbReference>
<organism evidence="4 5">
    <name type="scientific">Neohortaea acidophila</name>
    <dbReference type="NCBI Taxonomy" id="245834"/>
    <lineage>
        <taxon>Eukaryota</taxon>
        <taxon>Fungi</taxon>
        <taxon>Dikarya</taxon>
        <taxon>Ascomycota</taxon>
        <taxon>Pezizomycotina</taxon>
        <taxon>Dothideomycetes</taxon>
        <taxon>Dothideomycetidae</taxon>
        <taxon>Mycosphaerellales</taxon>
        <taxon>Teratosphaeriaceae</taxon>
        <taxon>Neohortaea</taxon>
    </lineage>
</organism>
<evidence type="ECO:0000256" key="2">
    <source>
        <dbReference type="SAM" id="Phobius"/>
    </source>
</evidence>
<evidence type="ECO:0000256" key="1">
    <source>
        <dbReference type="SAM" id="MobiDB-lite"/>
    </source>
</evidence>
<reference evidence="4" key="1">
    <citation type="journal article" date="2020" name="Stud. Mycol.">
        <title>101 Dothideomycetes genomes: a test case for predicting lifestyles and emergence of pathogens.</title>
        <authorList>
            <person name="Haridas S."/>
            <person name="Albert R."/>
            <person name="Binder M."/>
            <person name="Bloem J."/>
            <person name="Labutti K."/>
            <person name="Salamov A."/>
            <person name="Andreopoulos B."/>
            <person name="Baker S."/>
            <person name="Barry K."/>
            <person name="Bills G."/>
            <person name="Bluhm B."/>
            <person name="Cannon C."/>
            <person name="Castanera R."/>
            <person name="Culley D."/>
            <person name="Daum C."/>
            <person name="Ezra D."/>
            <person name="Gonzalez J."/>
            <person name="Henrissat B."/>
            <person name="Kuo A."/>
            <person name="Liang C."/>
            <person name="Lipzen A."/>
            <person name="Lutzoni F."/>
            <person name="Magnuson J."/>
            <person name="Mondo S."/>
            <person name="Nolan M."/>
            <person name="Ohm R."/>
            <person name="Pangilinan J."/>
            <person name="Park H.-J."/>
            <person name="Ramirez L."/>
            <person name="Alfaro M."/>
            <person name="Sun H."/>
            <person name="Tritt A."/>
            <person name="Yoshinaga Y."/>
            <person name="Zwiers L.-H."/>
            <person name="Turgeon B."/>
            <person name="Goodwin S."/>
            <person name="Spatafora J."/>
            <person name="Crous P."/>
            <person name="Grigoriev I."/>
        </authorList>
    </citation>
    <scope>NUCLEOTIDE SEQUENCE</scope>
    <source>
        <strain evidence="4">CBS 113389</strain>
    </source>
</reference>
<sequence length="734" mass="81623">MSCTASPAARTSRFSLLKLFSFHLCLLPFAWPAAQAHDIQRIRSDPSLSDTQFFSYLSRPDLNAPKWNVTVYDEQALAPGYWFVSIYDGDRTFVNVGNWSGPYIYDQTGELIWSGATLGSSRERYEGFDFKVTQVDGEDSLSFIHPRDCAAIVLDQSYQEKRHLRIGDAASSKCQPLMTNIHDLQIYDKDDELIIMSITRDELDQHDMAVVNFNGSCAVYHNGFRLASLSTGEVLWEWSSDKNIPVSEALVTPNNCERGWDYFHINSVERLPDGDYLVSARHTSTVYKISHKDGAIIWRLNGHNSDFVWIGDGQFLGQHDARLVSHNDTHLLISLLDNAMVPWPLPGNSAFGYPYARGLILALDVSSDPMTVQVVAHYDHPMKEDSDSRGNMELLPGRNVFLDWSERSPLTREYLTPRVLISEHAPNGKLLLSASLDIVVKTYRAYKFPWIGKPNTLPSVHSDVVSVGDASQTRVHVSWNGATEVAVWNLYGGAHRGKVNKLLTSVKRNGFETALTYEGYAAFVTVEALNQHGNRLARSKVVKTIVPSGFVASDGIEEPEQIQDHAHTDPEHNDDQTTNGDTNSTEDMASDDAALSHDNMGSHDEAEYIDESDSTDDMSVDNDTAAAQPFDFTWILALGAGLLVCLTAFVATIIWRTVRPQFYEPLSNDDGAELEEMRAVRYTDSDKQLHPGEDDEQAESPSDPAKGSDAGEKDGMGEGFDHEQVLLTGTDGVK</sequence>
<dbReference type="PANTHER" id="PTHR35340:SF8">
    <property type="entry name" value="ASST-DOMAIN-CONTAINING PROTEIN"/>
    <property type="match status" value="1"/>
</dbReference>
<dbReference type="EMBL" id="MU001636">
    <property type="protein sequence ID" value="KAF2482609.1"/>
    <property type="molecule type" value="Genomic_DNA"/>
</dbReference>
<dbReference type="InterPro" id="IPR053143">
    <property type="entry name" value="Arylsulfate_ST"/>
</dbReference>
<dbReference type="Proteomes" id="UP000799767">
    <property type="component" value="Unassembled WGS sequence"/>
</dbReference>
<feature type="chain" id="PRO_5025417362" evidence="3">
    <location>
        <begin position="37"/>
        <end position="734"/>
    </location>
</feature>
<feature type="region of interest" description="Disordered" evidence="1">
    <location>
        <begin position="684"/>
        <end position="734"/>
    </location>
</feature>
<dbReference type="Pfam" id="PF14269">
    <property type="entry name" value="Arylsulfotran_2"/>
    <property type="match status" value="1"/>
</dbReference>
<keyword evidence="2" id="KW-0812">Transmembrane</keyword>
<name>A0A6A6PRA7_9PEZI</name>
<feature type="compositionally biased region" description="Basic and acidic residues" evidence="1">
    <location>
        <begin position="566"/>
        <end position="575"/>
    </location>
</feature>
<keyword evidence="5" id="KW-1185">Reference proteome</keyword>
<evidence type="ECO:0000313" key="4">
    <source>
        <dbReference type="EMBL" id="KAF2482609.1"/>
    </source>
</evidence>
<dbReference type="InterPro" id="IPR011047">
    <property type="entry name" value="Quinoprotein_ADH-like_sf"/>
</dbReference>
<feature type="region of interest" description="Disordered" evidence="1">
    <location>
        <begin position="566"/>
        <end position="599"/>
    </location>
</feature>
<dbReference type="InterPro" id="IPR039535">
    <property type="entry name" value="ASST-like"/>
</dbReference>
<keyword evidence="3" id="KW-0732">Signal</keyword>
<evidence type="ECO:0000256" key="3">
    <source>
        <dbReference type="SAM" id="SignalP"/>
    </source>
</evidence>
<dbReference type="GeneID" id="54470739"/>
<feature type="signal peptide" evidence="3">
    <location>
        <begin position="1"/>
        <end position="36"/>
    </location>
</feature>
<dbReference type="SUPFAM" id="SSF50998">
    <property type="entry name" value="Quinoprotein alcohol dehydrogenase-like"/>
    <property type="match status" value="1"/>
</dbReference>